<evidence type="ECO:0000313" key="4">
    <source>
        <dbReference type="Proteomes" id="UP000246722"/>
    </source>
</evidence>
<feature type="region of interest" description="Disordered" evidence="1">
    <location>
        <begin position="34"/>
        <end position="72"/>
    </location>
</feature>
<name>A0A317ZT37_9MICO</name>
<evidence type="ECO:0000256" key="2">
    <source>
        <dbReference type="SAM" id="Phobius"/>
    </source>
</evidence>
<keyword evidence="2" id="KW-0472">Membrane</keyword>
<evidence type="ECO:0000256" key="1">
    <source>
        <dbReference type="SAM" id="MobiDB-lite"/>
    </source>
</evidence>
<keyword evidence="2" id="KW-0812">Transmembrane</keyword>
<feature type="transmembrane region" description="Helical" evidence="2">
    <location>
        <begin position="6"/>
        <end position="27"/>
    </location>
</feature>
<reference evidence="3 4" key="1">
    <citation type="submission" date="2018-05" db="EMBL/GenBank/DDBJ databases">
        <title>Genetic diversity of glacier-inhabiting Cryobacterium bacteria in China and description of Cryobacterium mengkeensis sp. nov. and Arthrobacter glacialis sp. nov.</title>
        <authorList>
            <person name="Liu Q."/>
            <person name="Xin Y.-H."/>
        </authorList>
    </citation>
    <scope>NUCLEOTIDE SEQUENCE [LARGE SCALE GENOMIC DNA]</scope>
    <source>
        <strain evidence="3 4">SK-1</strain>
    </source>
</reference>
<keyword evidence="2" id="KW-1133">Transmembrane helix</keyword>
<dbReference type="AlphaFoldDB" id="A0A317ZT37"/>
<dbReference type="Proteomes" id="UP000246722">
    <property type="component" value="Unassembled WGS sequence"/>
</dbReference>
<gene>
    <name evidence="3" type="ORF">CTB96_16775</name>
</gene>
<keyword evidence="4" id="KW-1185">Reference proteome</keyword>
<organism evidence="3 4">
    <name type="scientific">Cryobacterium arcticum</name>
    <dbReference type="NCBI Taxonomy" id="670052"/>
    <lineage>
        <taxon>Bacteria</taxon>
        <taxon>Bacillati</taxon>
        <taxon>Actinomycetota</taxon>
        <taxon>Actinomycetes</taxon>
        <taxon>Micrococcales</taxon>
        <taxon>Microbacteriaceae</taxon>
        <taxon>Cryobacterium</taxon>
    </lineage>
</organism>
<sequence>MDPYTVVAFLIGFGLIVALSVTVIVLLRVRARRRADSHDDLRRAGASEDTSPEAAARRAQGSTSWMRPGGGV</sequence>
<proteinExistence type="predicted"/>
<protein>
    <submittedName>
        <fullName evidence="3">Uncharacterized protein</fullName>
    </submittedName>
</protein>
<comment type="caution">
    <text evidence="3">The sequence shown here is derived from an EMBL/GenBank/DDBJ whole genome shotgun (WGS) entry which is preliminary data.</text>
</comment>
<feature type="compositionally biased region" description="Basic and acidic residues" evidence="1">
    <location>
        <begin position="34"/>
        <end position="46"/>
    </location>
</feature>
<evidence type="ECO:0000313" key="3">
    <source>
        <dbReference type="EMBL" id="PXA68273.1"/>
    </source>
</evidence>
<accession>A0A317ZT37</accession>
<dbReference type="EMBL" id="QHLY01000012">
    <property type="protein sequence ID" value="PXA68273.1"/>
    <property type="molecule type" value="Genomic_DNA"/>
</dbReference>